<dbReference type="InterPro" id="IPR023485">
    <property type="entry name" value="Ptyr_pPase"/>
</dbReference>
<name>A0ABU3T4K8_9MICO</name>
<comment type="caution">
    <text evidence="2">The sequence shown here is derived from an EMBL/GenBank/DDBJ whole genome shotgun (WGS) entry which is preliminary data.</text>
</comment>
<dbReference type="Gene3D" id="3.40.50.2300">
    <property type="match status" value="1"/>
</dbReference>
<dbReference type="Proteomes" id="UP001263371">
    <property type="component" value="Unassembled WGS sequence"/>
</dbReference>
<dbReference type="RefSeq" id="WP_315993562.1">
    <property type="nucleotide sequence ID" value="NZ_JAWDIS010000001.1"/>
</dbReference>
<reference evidence="2 3" key="1">
    <citation type="submission" date="2023-09" db="EMBL/GenBank/DDBJ databases">
        <title>Microbacterium fusihabitans sp. nov., Microbacterium phycihabitans sp. nov., and Microbacterium cervinum sp. nov., isolated from dried seaweeds of beach.</title>
        <authorList>
            <person name="Lee S.D."/>
        </authorList>
    </citation>
    <scope>NUCLEOTIDE SEQUENCE [LARGE SCALE GENOMIC DNA]</scope>
    <source>
        <strain evidence="2 3">KSW4-17</strain>
    </source>
</reference>
<dbReference type="SUPFAM" id="SSF52788">
    <property type="entry name" value="Phosphotyrosine protein phosphatases I"/>
    <property type="match status" value="1"/>
</dbReference>
<dbReference type="EMBL" id="JAWDIS010000001">
    <property type="protein sequence ID" value="MDU0366304.1"/>
    <property type="molecule type" value="Genomic_DNA"/>
</dbReference>
<feature type="domain" description="Phosphotyrosine protein phosphatase I" evidence="1">
    <location>
        <begin position="8"/>
        <end position="116"/>
    </location>
</feature>
<gene>
    <name evidence="2" type="ORF">RWH45_03690</name>
</gene>
<organism evidence="2 3">
    <name type="scientific">Microbacterium galbum</name>
    <dbReference type="NCBI Taxonomy" id="3075994"/>
    <lineage>
        <taxon>Bacteria</taxon>
        <taxon>Bacillati</taxon>
        <taxon>Actinomycetota</taxon>
        <taxon>Actinomycetes</taxon>
        <taxon>Micrococcales</taxon>
        <taxon>Microbacteriaceae</taxon>
        <taxon>Microbacterium</taxon>
    </lineage>
</organism>
<evidence type="ECO:0000259" key="1">
    <source>
        <dbReference type="Pfam" id="PF01451"/>
    </source>
</evidence>
<protein>
    <recommendedName>
        <fullName evidence="1">Phosphotyrosine protein phosphatase I domain-containing protein</fullName>
    </recommendedName>
</protein>
<accession>A0ABU3T4K8</accession>
<sequence>MTVSADRVVIVCTANVIRSAFVAALLSSRSPEGHKAHLTFQSAGTLARPSTPADEKVVTLGCTYGLSLEGHRARRLDEGFLRTGDTVLCAERAHRRVVLDLRPDLISSVFTIREFSRLVETVPGRAPSWAALVQAASRSRLSRPPRDPEEDDMLDPVGGADAAWLAFERQATQAVSSILAALTALPTPSDAGPSVARPLSRREYRHARENALRVAGSSERS</sequence>
<keyword evidence="3" id="KW-1185">Reference proteome</keyword>
<evidence type="ECO:0000313" key="2">
    <source>
        <dbReference type="EMBL" id="MDU0366304.1"/>
    </source>
</evidence>
<evidence type="ECO:0000313" key="3">
    <source>
        <dbReference type="Proteomes" id="UP001263371"/>
    </source>
</evidence>
<dbReference type="InterPro" id="IPR036196">
    <property type="entry name" value="Ptyr_pPase_sf"/>
</dbReference>
<proteinExistence type="predicted"/>
<dbReference type="Pfam" id="PF01451">
    <property type="entry name" value="LMWPc"/>
    <property type="match status" value="1"/>
</dbReference>